<keyword evidence="1" id="KW-0472">Membrane</keyword>
<gene>
    <name evidence="2" type="ORF">K7472_31945</name>
</gene>
<organism evidence="2 3">
    <name type="scientific">Streptantibioticus parmotrematis</name>
    <dbReference type="NCBI Taxonomy" id="2873249"/>
    <lineage>
        <taxon>Bacteria</taxon>
        <taxon>Bacillati</taxon>
        <taxon>Actinomycetota</taxon>
        <taxon>Actinomycetes</taxon>
        <taxon>Kitasatosporales</taxon>
        <taxon>Streptomycetaceae</taxon>
        <taxon>Streptantibioticus</taxon>
    </lineage>
</organism>
<evidence type="ECO:0000313" key="2">
    <source>
        <dbReference type="EMBL" id="MBY8889422.1"/>
    </source>
</evidence>
<evidence type="ECO:0000313" key="3">
    <source>
        <dbReference type="Proteomes" id="UP001198565"/>
    </source>
</evidence>
<keyword evidence="3" id="KW-1185">Reference proteome</keyword>
<dbReference type="EMBL" id="JAINVZ010000047">
    <property type="protein sequence ID" value="MBY8889422.1"/>
    <property type="molecule type" value="Genomic_DNA"/>
</dbReference>
<dbReference type="RefSeq" id="WP_222982731.1">
    <property type="nucleotide sequence ID" value="NZ_JAINVZ010000047.1"/>
</dbReference>
<keyword evidence="1" id="KW-0812">Transmembrane</keyword>
<proteinExistence type="predicted"/>
<sequence>MKTVRFAEYRQYEQIRTRANNAVMGLLAGAGMAAHLLQLTEGSDRLLSEIFPNVPHIRRLDMKSVSARAILTSGDVHLGAMTVPYVLGIHEDFIKTCLGMLQRAGHTLSKPDVRYIKAWTQHEEIERATGGNFSPVELQQFHILRLMRNCSIHAGGLVDADLAKHLASWDVTSEASWVARAGRSPRSVQLGDQVEFGHGEIVASLACTKALAREANVLLQPALSREAWADLVVEDAVGELPGVLKEPPPQRQRRIKGFARFHYLPLTLTETEISDAIMRAI</sequence>
<comment type="caution">
    <text evidence="2">The sequence shown here is derived from an EMBL/GenBank/DDBJ whole genome shotgun (WGS) entry which is preliminary data.</text>
</comment>
<dbReference type="Proteomes" id="UP001198565">
    <property type="component" value="Unassembled WGS sequence"/>
</dbReference>
<feature type="transmembrane region" description="Helical" evidence="1">
    <location>
        <begin position="21"/>
        <end position="39"/>
    </location>
</feature>
<reference evidence="2 3" key="1">
    <citation type="submission" date="2021-08" db="EMBL/GenBank/DDBJ databases">
        <title>Streptomyces sp. PTM05 isolated from lichen.</title>
        <authorList>
            <person name="Somphong A."/>
            <person name="Phongsopitanun W."/>
            <person name="Tanasupawat S."/>
        </authorList>
    </citation>
    <scope>NUCLEOTIDE SEQUENCE [LARGE SCALE GENOMIC DNA]</scope>
    <source>
        <strain evidence="2 3">Ptm05</strain>
    </source>
</reference>
<name>A0ABS7R1T8_9ACTN</name>
<evidence type="ECO:0000256" key="1">
    <source>
        <dbReference type="SAM" id="Phobius"/>
    </source>
</evidence>
<accession>A0ABS7R1T8</accession>
<keyword evidence="1" id="KW-1133">Transmembrane helix</keyword>
<protein>
    <submittedName>
        <fullName evidence="2">Uncharacterized protein</fullName>
    </submittedName>
</protein>